<feature type="transmembrane region" description="Helical" evidence="8">
    <location>
        <begin position="101"/>
        <end position="121"/>
    </location>
</feature>
<proteinExistence type="predicted"/>
<evidence type="ECO:0000256" key="1">
    <source>
        <dbReference type="ARBA" id="ARBA00004651"/>
    </source>
</evidence>
<dbReference type="GO" id="GO:0009103">
    <property type="term" value="P:lipopolysaccharide biosynthetic process"/>
    <property type="evidence" value="ECO:0007669"/>
    <property type="project" value="UniProtKB-ARBA"/>
</dbReference>
<evidence type="ECO:0000313" key="11">
    <source>
        <dbReference type="Proteomes" id="UP000230340"/>
    </source>
</evidence>
<evidence type="ECO:0000256" key="7">
    <source>
        <dbReference type="ARBA" id="ARBA00023136"/>
    </source>
</evidence>
<comment type="subcellular location">
    <subcellularLocation>
        <location evidence="1">Cell membrane</location>
        <topology evidence="1">Multi-pass membrane protein</topology>
    </subcellularLocation>
</comment>
<keyword evidence="2" id="KW-1003">Cell membrane</keyword>
<feature type="transmembrane region" description="Helical" evidence="8">
    <location>
        <begin position="337"/>
        <end position="357"/>
    </location>
</feature>
<feature type="transmembrane region" description="Helical" evidence="8">
    <location>
        <begin position="151"/>
        <end position="170"/>
    </location>
</feature>
<comment type="caution">
    <text evidence="10">The sequence shown here is derived from an EMBL/GenBank/DDBJ whole genome shotgun (WGS) entry which is preliminary data.</text>
</comment>
<feature type="transmembrane region" description="Helical" evidence="8">
    <location>
        <begin position="363"/>
        <end position="382"/>
    </location>
</feature>
<sequence>MNKVLRGEVPSLILIFVFSLLFLSIGLDKVGEHWDEVTVASVGESYLGFIKNEDFSQSSWELNHEHPPVAKYIYGTARFLTKNIPILQDKSGYYPEGRDFLFARFFSVVMSSLTVLVLFMIGFQISKSRLVAGLVALLLFINPVFQSYARIVSLEVPLLLFGSLFVLYSLKYASKKSLKNYFAVVISFALLVGTRYNGLLLLPFFYILQLHYLSNNSNWTNLSNLKSLIMPVLSGVLLIIIWPYLWSSPVSGVLASADRGLEVHTREYFLGKLGNAPWFYYISYLLVKTPLTLLALFIFGIVGGFKKTKQVVVFALLLFLLPFAASFLPLKQDGLRYVNLYLIGFSVICAFGVIGVIGVIRSMGIKIVILASTFLLLIISLTNHFPNYLDYYNYFIPVVDIYSKRLFEIGGWGEGVLEAVKKLPKPQDGQTSKVYFAISPVHIIPNLPDGFIETGDFSQADFVLINTNYRWYDGLVSNSDLERFTVIKRITVGNFIELVSVYQKLPI</sequence>
<gene>
    <name evidence="10" type="ORF">COT49_01040</name>
</gene>
<protein>
    <recommendedName>
        <fullName evidence="9">ArnT-like N-terminal domain-containing protein</fullName>
    </recommendedName>
</protein>
<dbReference type="PANTHER" id="PTHR33908:SF11">
    <property type="entry name" value="MEMBRANE PROTEIN"/>
    <property type="match status" value="1"/>
</dbReference>
<keyword evidence="4" id="KW-0808">Transferase</keyword>
<evidence type="ECO:0000313" key="10">
    <source>
        <dbReference type="EMBL" id="PIS23263.1"/>
    </source>
</evidence>
<dbReference type="GO" id="GO:0000030">
    <property type="term" value="F:mannosyltransferase activity"/>
    <property type="evidence" value="ECO:0007669"/>
    <property type="project" value="InterPro"/>
</dbReference>
<reference evidence="11" key="1">
    <citation type="submission" date="2017-09" db="EMBL/GenBank/DDBJ databases">
        <title>Depth-based differentiation of microbial function through sediment-hosted aquifers and enrichment of novel symbionts in the deep terrestrial subsurface.</title>
        <authorList>
            <person name="Probst A.J."/>
            <person name="Ladd B."/>
            <person name="Jarett J.K."/>
            <person name="Geller-Mcgrath D.E."/>
            <person name="Sieber C.M.K."/>
            <person name="Emerson J.B."/>
            <person name="Anantharaman K."/>
            <person name="Thomas B.C."/>
            <person name="Malmstrom R."/>
            <person name="Stieglmeier M."/>
            <person name="Klingl A."/>
            <person name="Woyke T."/>
            <person name="Ryan C.M."/>
            <person name="Banfield J.F."/>
        </authorList>
    </citation>
    <scope>NUCLEOTIDE SEQUENCE [LARGE SCALE GENOMIC DNA]</scope>
</reference>
<organism evidence="10 11">
    <name type="scientific">candidate division WWE3 bacterium CG08_land_8_20_14_0_20_40_13</name>
    <dbReference type="NCBI Taxonomy" id="1975084"/>
    <lineage>
        <taxon>Bacteria</taxon>
        <taxon>Katanobacteria</taxon>
    </lineage>
</organism>
<dbReference type="InterPro" id="IPR003342">
    <property type="entry name" value="ArnT-like_N"/>
</dbReference>
<feature type="transmembrane region" description="Helical" evidence="8">
    <location>
        <begin position="182"/>
        <end position="208"/>
    </location>
</feature>
<evidence type="ECO:0000256" key="8">
    <source>
        <dbReference type="SAM" id="Phobius"/>
    </source>
</evidence>
<feature type="transmembrane region" description="Helical" evidence="8">
    <location>
        <begin position="228"/>
        <end position="246"/>
    </location>
</feature>
<dbReference type="InterPro" id="IPR050297">
    <property type="entry name" value="LipidA_mod_glycosyltrf_83"/>
</dbReference>
<feature type="transmembrane region" description="Helical" evidence="8">
    <location>
        <begin position="311"/>
        <end position="330"/>
    </location>
</feature>
<evidence type="ECO:0000256" key="6">
    <source>
        <dbReference type="ARBA" id="ARBA00022989"/>
    </source>
</evidence>
<name>A0A2H0XEB7_UNCKA</name>
<dbReference type="GO" id="GO:0006493">
    <property type="term" value="P:protein O-linked glycosylation"/>
    <property type="evidence" value="ECO:0007669"/>
    <property type="project" value="InterPro"/>
</dbReference>
<evidence type="ECO:0000256" key="3">
    <source>
        <dbReference type="ARBA" id="ARBA00022676"/>
    </source>
</evidence>
<dbReference type="Pfam" id="PF02366">
    <property type="entry name" value="PMT"/>
    <property type="match status" value="1"/>
</dbReference>
<feature type="transmembrane region" description="Helical" evidence="8">
    <location>
        <begin position="9"/>
        <end position="27"/>
    </location>
</feature>
<evidence type="ECO:0000256" key="4">
    <source>
        <dbReference type="ARBA" id="ARBA00022679"/>
    </source>
</evidence>
<feature type="transmembrane region" description="Helical" evidence="8">
    <location>
        <begin position="128"/>
        <end position="145"/>
    </location>
</feature>
<evidence type="ECO:0000259" key="9">
    <source>
        <dbReference type="Pfam" id="PF02366"/>
    </source>
</evidence>
<keyword evidence="6 8" id="KW-1133">Transmembrane helix</keyword>
<dbReference type="AlphaFoldDB" id="A0A2H0XEB7"/>
<dbReference type="GO" id="GO:0005886">
    <property type="term" value="C:plasma membrane"/>
    <property type="evidence" value="ECO:0007669"/>
    <property type="project" value="UniProtKB-SubCell"/>
</dbReference>
<keyword evidence="5 8" id="KW-0812">Transmembrane</keyword>
<feature type="transmembrane region" description="Helical" evidence="8">
    <location>
        <begin position="278"/>
        <end position="305"/>
    </location>
</feature>
<keyword evidence="7 8" id="KW-0472">Membrane</keyword>
<dbReference type="Proteomes" id="UP000230340">
    <property type="component" value="Unassembled WGS sequence"/>
</dbReference>
<feature type="domain" description="ArnT-like N-terminal" evidence="9">
    <location>
        <begin position="65"/>
        <end position="241"/>
    </location>
</feature>
<dbReference type="PANTHER" id="PTHR33908">
    <property type="entry name" value="MANNOSYLTRANSFERASE YKCB-RELATED"/>
    <property type="match status" value="1"/>
</dbReference>
<accession>A0A2H0XEB7</accession>
<dbReference type="EMBL" id="PEYT01000006">
    <property type="protein sequence ID" value="PIS23263.1"/>
    <property type="molecule type" value="Genomic_DNA"/>
</dbReference>
<evidence type="ECO:0000256" key="2">
    <source>
        <dbReference type="ARBA" id="ARBA00022475"/>
    </source>
</evidence>
<dbReference type="GO" id="GO:0016763">
    <property type="term" value="F:pentosyltransferase activity"/>
    <property type="evidence" value="ECO:0007669"/>
    <property type="project" value="TreeGrafter"/>
</dbReference>
<keyword evidence="3" id="KW-0328">Glycosyltransferase</keyword>
<evidence type="ECO:0000256" key="5">
    <source>
        <dbReference type="ARBA" id="ARBA00022692"/>
    </source>
</evidence>